<dbReference type="RefSeq" id="WP_016341211.1">
    <property type="nucleotide sequence ID" value="NC_021284.1"/>
</dbReference>
<dbReference type="AlphaFoldDB" id="R4U510"/>
<accession>R4U510</accession>
<reference evidence="1 2" key="1">
    <citation type="journal article" date="2013" name="Genome Biol. Evol.">
        <title>Complete genomes of two dipteran-associated spiroplasmas provided insights into the origin, dynamics, and impacts of viral invasion in spiroplasma.</title>
        <authorList>
            <person name="Ku C."/>
            <person name="Lo W.S."/>
            <person name="Chen L.L."/>
            <person name="Kuo C.H."/>
        </authorList>
    </citation>
    <scope>NUCLEOTIDE SEQUENCE [LARGE SCALE GENOMIC DNA]</scope>
    <source>
        <strain evidence="1">EA-1</strain>
    </source>
</reference>
<keyword evidence="2" id="KW-1185">Reference proteome</keyword>
<gene>
    <name evidence="1" type="ORF">SSYRP_v1c09850</name>
</gene>
<sequence>MKKLLEEELNRLFKEKGFIVEISPSKYFNNIGKLIYIIELKLNEIEKNQIKKFILIEKRYENNFDILPELEDYEYIELGKSPQNFDSYDANEIKILAKNIYMRINLNN</sequence>
<dbReference type="EMBL" id="CP005078">
    <property type="protein sequence ID" value="AGM26572.1"/>
    <property type="molecule type" value="Genomic_DNA"/>
</dbReference>
<organism evidence="1 2">
    <name type="scientific">Spiroplasma syrphidicola EA-1</name>
    <dbReference type="NCBI Taxonomy" id="1276229"/>
    <lineage>
        <taxon>Bacteria</taxon>
        <taxon>Bacillati</taxon>
        <taxon>Mycoplasmatota</taxon>
        <taxon>Mollicutes</taxon>
        <taxon>Entomoplasmatales</taxon>
        <taxon>Spiroplasmataceae</taxon>
        <taxon>Spiroplasma</taxon>
    </lineage>
</organism>
<name>R4U510_9MOLU</name>
<dbReference type="HOGENOM" id="CLU_2195278_0_0_14"/>
<proteinExistence type="predicted"/>
<evidence type="ECO:0000313" key="2">
    <source>
        <dbReference type="Proteomes" id="UP000013963"/>
    </source>
</evidence>
<protein>
    <submittedName>
        <fullName evidence="1">Uncharacterized protein</fullName>
    </submittedName>
</protein>
<evidence type="ECO:0000313" key="1">
    <source>
        <dbReference type="EMBL" id="AGM26572.1"/>
    </source>
</evidence>
<dbReference type="Proteomes" id="UP000013963">
    <property type="component" value="Chromosome"/>
</dbReference>
<dbReference type="KEGG" id="ssyr:SSYRP_v1c09850"/>